<evidence type="ECO:0000313" key="4">
    <source>
        <dbReference type="Proteomes" id="UP000326939"/>
    </source>
</evidence>
<keyword evidence="2" id="KW-0732">Signal</keyword>
<evidence type="ECO:0000313" key="3">
    <source>
        <dbReference type="EMBL" id="KAB5527769.1"/>
    </source>
</evidence>
<proteinExistence type="predicted"/>
<dbReference type="Proteomes" id="UP000326939">
    <property type="component" value="Chromosome 14"/>
</dbReference>
<reference evidence="4" key="1">
    <citation type="journal article" date="2019" name="Gigascience">
        <title>De novo genome assembly of the endangered Acer yangbiense, a plant species with extremely small populations endemic to Yunnan Province, China.</title>
        <authorList>
            <person name="Yang J."/>
            <person name="Wariss H.M."/>
            <person name="Tao L."/>
            <person name="Zhang R."/>
            <person name="Yun Q."/>
            <person name="Hollingsworth P."/>
            <person name="Dao Z."/>
            <person name="Luo G."/>
            <person name="Guo H."/>
            <person name="Ma Y."/>
            <person name="Sun W."/>
        </authorList>
    </citation>
    <scope>NUCLEOTIDE SEQUENCE [LARGE SCALE GENOMIC DNA]</scope>
    <source>
        <strain evidence="4">cv. br00</strain>
    </source>
</reference>
<sequence>MERSFKKAAVCALLVTCLFLSMSSGRLVVEARNPGFLLPRGSLIHHQRRSLRPVPGQIGSPMPNGRLSTVFPTPPGDD</sequence>
<feature type="chain" id="PRO_5024336146" description="Transmembrane protein" evidence="2">
    <location>
        <begin position="26"/>
        <end position="78"/>
    </location>
</feature>
<feature type="signal peptide" evidence="2">
    <location>
        <begin position="1"/>
        <end position="25"/>
    </location>
</feature>
<comment type="caution">
    <text evidence="3">The sequence shown here is derived from an EMBL/GenBank/DDBJ whole genome shotgun (WGS) entry which is preliminary data.</text>
</comment>
<name>A0A5N5K811_9ROSI</name>
<evidence type="ECO:0008006" key="5">
    <source>
        <dbReference type="Google" id="ProtNLM"/>
    </source>
</evidence>
<organism evidence="3 4">
    <name type="scientific">Salix brachista</name>
    <dbReference type="NCBI Taxonomy" id="2182728"/>
    <lineage>
        <taxon>Eukaryota</taxon>
        <taxon>Viridiplantae</taxon>
        <taxon>Streptophyta</taxon>
        <taxon>Embryophyta</taxon>
        <taxon>Tracheophyta</taxon>
        <taxon>Spermatophyta</taxon>
        <taxon>Magnoliopsida</taxon>
        <taxon>eudicotyledons</taxon>
        <taxon>Gunneridae</taxon>
        <taxon>Pentapetalae</taxon>
        <taxon>rosids</taxon>
        <taxon>fabids</taxon>
        <taxon>Malpighiales</taxon>
        <taxon>Salicaceae</taxon>
        <taxon>Saliceae</taxon>
        <taxon>Salix</taxon>
    </lineage>
</organism>
<dbReference type="AlphaFoldDB" id="A0A5N5K811"/>
<accession>A0A5N5K811</accession>
<gene>
    <name evidence="3" type="ORF">DKX38_021616</name>
</gene>
<dbReference type="EMBL" id="VDCV01000014">
    <property type="protein sequence ID" value="KAB5527769.1"/>
    <property type="molecule type" value="Genomic_DNA"/>
</dbReference>
<evidence type="ECO:0000256" key="1">
    <source>
        <dbReference type="SAM" id="MobiDB-lite"/>
    </source>
</evidence>
<protein>
    <recommendedName>
        <fullName evidence="5">Transmembrane protein</fullName>
    </recommendedName>
</protein>
<keyword evidence="4" id="KW-1185">Reference proteome</keyword>
<feature type="region of interest" description="Disordered" evidence="1">
    <location>
        <begin position="48"/>
        <end position="78"/>
    </location>
</feature>
<evidence type="ECO:0000256" key="2">
    <source>
        <dbReference type="SAM" id="SignalP"/>
    </source>
</evidence>